<dbReference type="EMBL" id="MSPX01000023">
    <property type="protein sequence ID" value="OQP84208.1"/>
    <property type="molecule type" value="Genomic_DNA"/>
</dbReference>
<dbReference type="RefSeq" id="WP_081177544.1">
    <property type="nucleotide sequence ID" value="NZ_MSPX01000023.1"/>
</dbReference>
<accession>A0ABX3P800</accession>
<name>A0ABX3P800_9HYPH</name>
<organism evidence="1 2">
    <name type="scientific">Xaviernesmea rhizosphaerae</name>
    <dbReference type="NCBI Taxonomy" id="1672749"/>
    <lineage>
        <taxon>Bacteria</taxon>
        <taxon>Pseudomonadati</taxon>
        <taxon>Pseudomonadota</taxon>
        <taxon>Alphaproteobacteria</taxon>
        <taxon>Hyphomicrobiales</taxon>
        <taxon>Rhizobiaceae</taxon>
        <taxon>Rhizobium/Agrobacterium group</taxon>
        <taxon>Xaviernesmea</taxon>
    </lineage>
</organism>
<protein>
    <recommendedName>
        <fullName evidence="3">BrnA antitoxin of type II toxin-antitoxin system</fullName>
    </recommendedName>
</protein>
<dbReference type="InterPro" id="IPR025528">
    <property type="entry name" value="BrnA_antitoxin"/>
</dbReference>
<comment type="caution">
    <text evidence="1">The sequence shown here is derived from an EMBL/GenBank/DDBJ whole genome shotgun (WGS) entry which is preliminary data.</text>
</comment>
<dbReference type="Proteomes" id="UP000192652">
    <property type="component" value="Unassembled WGS sequence"/>
</dbReference>
<sequence length="85" mass="9571">MTGKELPTNDIWTDPDDAPELTDAWFEQADQHEAGKLVKRGRPPLDQPKKHINIRLDADLVDRLKADGPGWQSRANTLLRKAVGM</sequence>
<evidence type="ECO:0000313" key="2">
    <source>
        <dbReference type="Proteomes" id="UP000192652"/>
    </source>
</evidence>
<evidence type="ECO:0008006" key="3">
    <source>
        <dbReference type="Google" id="ProtNLM"/>
    </source>
</evidence>
<keyword evidence="2" id="KW-1185">Reference proteome</keyword>
<reference evidence="1 2" key="1">
    <citation type="journal article" date="2017" name="Antonie Van Leeuwenhoek">
        <title>Rhizobium rhizosphaerae sp. nov., a novel species isolated from rice rhizosphere.</title>
        <authorList>
            <person name="Zhao J.J."/>
            <person name="Zhang J."/>
            <person name="Zhang R.J."/>
            <person name="Zhang C.W."/>
            <person name="Yin H.Q."/>
            <person name="Zhang X.X."/>
        </authorList>
    </citation>
    <scope>NUCLEOTIDE SEQUENCE [LARGE SCALE GENOMIC DNA]</scope>
    <source>
        <strain evidence="1 2">RD15</strain>
    </source>
</reference>
<proteinExistence type="predicted"/>
<evidence type="ECO:0000313" key="1">
    <source>
        <dbReference type="EMBL" id="OQP84208.1"/>
    </source>
</evidence>
<gene>
    <name evidence="1" type="ORF">BTR14_20620</name>
</gene>
<dbReference type="Pfam" id="PF14384">
    <property type="entry name" value="BrnA_antitoxin"/>
    <property type="match status" value="1"/>
</dbReference>